<evidence type="ECO:0000313" key="1">
    <source>
        <dbReference type="EMBL" id="CAK9228311.1"/>
    </source>
</evidence>
<sequence length="535" mass="60227">MVNQNSNNMGDWMQHPCLMSFFVKTTFVPLKSLLCTPWRVSILIILLVGFLSCIPSSRKYFVPRGLMSNSREGHPELFEFSNPESQCSTNSTHDLLSLQNENSQETTSTVAGGAAAASHNDTAYEVCVVIVIGHDSAKPSKTALPFSVLRRLFQAVFDLQGIQGEVGLVEPDLQGVLVRVDYTSIVCNMVRDALGHSATCQSLLTQEVEQQARCKTLVVGETKKYVQQACANWTEGFQYENLKIVDLDKPDPLASPQLPPMAAWRPTIVTGFSRNHLRVGLLLMRSVGKSASNPIVSKHYNVSLVVWVMEEFNSSETNYFDCQVRELKEVYHIDVEVRKADFTKYPVWMHINPNLFDVDQGGRGEYAWKAIFVHTVLLERGFVLWLDGGGRIVTPTALLNTLNWTKKNGFACCGSGDTVKDWTHPGELKYFQADFHYLREQENCDASRAGFTVALYKDLIRPWYECSITRQCIAPDGSNRYNHRQDQAALTVLSVLTGHLCTGIDYKGITRHNDYNLYEFRGVDKTTCYKDPLMV</sequence>
<proteinExistence type="predicted"/>
<evidence type="ECO:0000313" key="2">
    <source>
        <dbReference type="Proteomes" id="UP001497512"/>
    </source>
</evidence>
<dbReference type="PANTHER" id="PTHR31389:SF4">
    <property type="entry name" value="LD39211P"/>
    <property type="match status" value="1"/>
</dbReference>
<accession>A0ABP0UR88</accession>
<dbReference type="EMBL" id="OZ019898">
    <property type="protein sequence ID" value="CAK9228311.1"/>
    <property type="molecule type" value="Genomic_DNA"/>
</dbReference>
<keyword evidence="2" id="KW-1185">Reference proteome</keyword>
<gene>
    <name evidence="1" type="ORF">CSSPTR1EN2_LOCUS18951</name>
</gene>
<organism evidence="1 2">
    <name type="scientific">Sphagnum troendelagicum</name>
    <dbReference type="NCBI Taxonomy" id="128251"/>
    <lineage>
        <taxon>Eukaryota</taxon>
        <taxon>Viridiplantae</taxon>
        <taxon>Streptophyta</taxon>
        <taxon>Embryophyta</taxon>
        <taxon>Bryophyta</taxon>
        <taxon>Sphagnophytina</taxon>
        <taxon>Sphagnopsida</taxon>
        <taxon>Sphagnales</taxon>
        <taxon>Sphagnaceae</taxon>
        <taxon>Sphagnum</taxon>
    </lineage>
</organism>
<dbReference type="Proteomes" id="UP001497512">
    <property type="component" value="Chromosome 6"/>
</dbReference>
<reference evidence="1" key="1">
    <citation type="submission" date="2024-02" db="EMBL/GenBank/DDBJ databases">
        <authorList>
            <consortium name="ELIXIR-Norway"/>
            <consortium name="Elixir Norway"/>
        </authorList>
    </citation>
    <scope>NUCLEOTIDE SEQUENCE</scope>
</reference>
<protein>
    <submittedName>
        <fullName evidence="1">Uncharacterized protein</fullName>
    </submittedName>
</protein>
<dbReference type="PANTHER" id="PTHR31389">
    <property type="entry name" value="LD39211P"/>
    <property type="match status" value="1"/>
</dbReference>
<name>A0ABP0UR88_9BRYO</name>